<dbReference type="OrthoDB" id="5290734at2"/>
<dbReference type="CDD" id="cd03261">
    <property type="entry name" value="ABC_Org_Solvent_Resistant"/>
    <property type="match status" value="1"/>
</dbReference>
<dbReference type="Pfam" id="PF00005">
    <property type="entry name" value="ABC_tran"/>
    <property type="match status" value="1"/>
</dbReference>
<dbReference type="InterPro" id="IPR027417">
    <property type="entry name" value="P-loop_NTPase"/>
</dbReference>
<name>A0A162GSY3_BDEBC</name>
<dbReference type="PROSITE" id="PS50893">
    <property type="entry name" value="ABC_TRANSPORTER_2"/>
    <property type="match status" value="1"/>
</dbReference>
<keyword evidence="1" id="KW-0813">Transport</keyword>
<dbReference type="SUPFAM" id="SSF52540">
    <property type="entry name" value="P-loop containing nucleoside triphosphate hydrolases"/>
    <property type="match status" value="1"/>
</dbReference>
<evidence type="ECO:0000313" key="5">
    <source>
        <dbReference type="EMBL" id="KYG68885.1"/>
    </source>
</evidence>
<dbReference type="PROSITE" id="PS00211">
    <property type="entry name" value="ABC_TRANSPORTER_1"/>
    <property type="match status" value="1"/>
</dbReference>
<dbReference type="GO" id="GO:0005524">
    <property type="term" value="F:ATP binding"/>
    <property type="evidence" value="ECO:0007669"/>
    <property type="project" value="UniProtKB-KW"/>
</dbReference>
<feature type="domain" description="ABC transporter" evidence="4">
    <location>
        <begin position="2"/>
        <end position="238"/>
    </location>
</feature>
<dbReference type="PANTHER" id="PTHR43023">
    <property type="entry name" value="PROTEIN TRIGALACTOSYLDIACYLGLYCEROL 3, CHLOROPLASTIC"/>
    <property type="match status" value="1"/>
</dbReference>
<dbReference type="InterPro" id="IPR003439">
    <property type="entry name" value="ABC_transporter-like_ATP-bd"/>
</dbReference>
<evidence type="ECO:0000256" key="2">
    <source>
        <dbReference type="ARBA" id="ARBA00022741"/>
    </source>
</evidence>
<dbReference type="InterPro" id="IPR003593">
    <property type="entry name" value="AAA+_ATPase"/>
</dbReference>
<dbReference type="EMBL" id="LUKD01000001">
    <property type="protein sequence ID" value="KYG68885.1"/>
    <property type="molecule type" value="Genomic_DNA"/>
</dbReference>
<evidence type="ECO:0000256" key="1">
    <source>
        <dbReference type="ARBA" id="ARBA00022448"/>
    </source>
</evidence>
<evidence type="ECO:0000256" key="3">
    <source>
        <dbReference type="ARBA" id="ARBA00022840"/>
    </source>
</evidence>
<gene>
    <name evidence="5" type="ORF">AZI87_06560</name>
</gene>
<dbReference type="Gene3D" id="3.40.50.300">
    <property type="entry name" value="P-loop containing nucleotide triphosphate hydrolases"/>
    <property type="match status" value="1"/>
</dbReference>
<sequence>MIEFKNLVKRFGTRTVLNGLSLKIREGEIIFILGTSGTGKSVLLKNLVGLLTPDEGEIWIDDQEVSKFTEEQYLPIRKKCGMVFQHPALFDSLTVFENVAFGLRRHYNFDEATIKEKVTKALRLVNLQGIEQKTPAQISYGMQKRVSLARTVALEPRILLFDEPTTGLDPVTTTAVNQLILDLSRTLKTTSLVVSHDMNCALSIADRIVVLDKGQIVAQGTPDELKKSEIPLVKDFLSEVLSA</sequence>
<dbReference type="Proteomes" id="UP000075799">
    <property type="component" value="Unassembled WGS sequence"/>
</dbReference>
<dbReference type="InterPro" id="IPR017871">
    <property type="entry name" value="ABC_transporter-like_CS"/>
</dbReference>
<reference evidence="5 6" key="1">
    <citation type="submission" date="2016-03" db="EMBL/GenBank/DDBJ databases">
        <authorList>
            <person name="Ploux O."/>
        </authorList>
    </citation>
    <scope>NUCLEOTIDE SEQUENCE [LARGE SCALE GENOMIC DNA]</scope>
    <source>
        <strain evidence="5 6">EC13</strain>
    </source>
</reference>
<evidence type="ECO:0000313" key="6">
    <source>
        <dbReference type="Proteomes" id="UP000075799"/>
    </source>
</evidence>
<protein>
    <submittedName>
        <fullName evidence="5">ABC transporter ATP-binding protein</fullName>
    </submittedName>
</protein>
<dbReference type="GO" id="GO:0016887">
    <property type="term" value="F:ATP hydrolysis activity"/>
    <property type="evidence" value="ECO:0007669"/>
    <property type="project" value="InterPro"/>
</dbReference>
<evidence type="ECO:0000259" key="4">
    <source>
        <dbReference type="PROSITE" id="PS50893"/>
    </source>
</evidence>
<dbReference type="SMART" id="SM00382">
    <property type="entry name" value="AAA"/>
    <property type="match status" value="1"/>
</dbReference>
<accession>A0A162GSY3</accession>
<dbReference type="RefSeq" id="WP_063205600.1">
    <property type="nucleotide sequence ID" value="NZ_LUKD01000001.1"/>
</dbReference>
<organism evidence="5 6">
    <name type="scientific">Bdellovibrio bacteriovorus</name>
    <dbReference type="NCBI Taxonomy" id="959"/>
    <lineage>
        <taxon>Bacteria</taxon>
        <taxon>Pseudomonadati</taxon>
        <taxon>Bdellovibrionota</taxon>
        <taxon>Bdellovibrionia</taxon>
        <taxon>Bdellovibrionales</taxon>
        <taxon>Pseudobdellovibrionaceae</taxon>
        <taxon>Bdellovibrio</taxon>
    </lineage>
</organism>
<dbReference type="AlphaFoldDB" id="A0A162GSY3"/>
<keyword evidence="2" id="KW-0547">Nucleotide-binding</keyword>
<dbReference type="PANTHER" id="PTHR43023:SF6">
    <property type="entry name" value="INTERMEMBRANE PHOSPHOLIPID TRANSPORT SYSTEM ATP-BINDING PROTEIN MLAF"/>
    <property type="match status" value="1"/>
</dbReference>
<keyword evidence="3 5" id="KW-0067">ATP-binding</keyword>
<proteinExistence type="predicted"/>
<comment type="caution">
    <text evidence="5">The sequence shown here is derived from an EMBL/GenBank/DDBJ whole genome shotgun (WGS) entry which is preliminary data.</text>
</comment>